<keyword evidence="1" id="KW-0812">Transmembrane</keyword>
<keyword evidence="1" id="KW-0472">Membrane</keyword>
<dbReference type="AlphaFoldDB" id="A0A8D8W913"/>
<dbReference type="EMBL" id="HBUF01168131">
    <property type="protein sequence ID" value="CAG6651538.1"/>
    <property type="molecule type" value="Transcribed_RNA"/>
</dbReference>
<feature type="transmembrane region" description="Helical" evidence="1">
    <location>
        <begin position="54"/>
        <end position="72"/>
    </location>
</feature>
<protein>
    <submittedName>
        <fullName evidence="2">Uncharacterized protein</fullName>
    </submittedName>
</protein>
<keyword evidence="1" id="KW-1133">Transmembrane helix</keyword>
<proteinExistence type="predicted"/>
<sequence length="109" mass="12537">MDTVYARCIPIQLSQRNLLLWVHPPYHYLGCCLNPGGQRMVAMMNSSVGQNRSGLIHILMLDCFLCCTMYLFPCLPLTRDCLSANPCFLCYERMCRLHFGCVVSIWLQL</sequence>
<name>A0A8D8W913_9HEMI</name>
<reference evidence="2" key="1">
    <citation type="submission" date="2021-05" db="EMBL/GenBank/DDBJ databases">
        <authorList>
            <person name="Alioto T."/>
            <person name="Alioto T."/>
            <person name="Gomez Garrido J."/>
        </authorList>
    </citation>
    <scope>NUCLEOTIDE SEQUENCE</scope>
</reference>
<evidence type="ECO:0000313" key="2">
    <source>
        <dbReference type="EMBL" id="CAG6651538.1"/>
    </source>
</evidence>
<accession>A0A8D8W913</accession>
<evidence type="ECO:0000256" key="1">
    <source>
        <dbReference type="SAM" id="Phobius"/>
    </source>
</evidence>
<organism evidence="2">
    <name type="scientific">Cacopsylla melanoneura</name>
    <dbReference type="NCBI Taxonomy" id="428564"/>
    <lineage>
        <taxon>Eukaryota</taxon>
        <taxon>Metazoa</taxon>
        <taxon>Ecdysozoa</taxon>
        <taxon>Arthropoda</taxon>
        <taxon>Hexapoda</taxon>
        <taxon>Insecta</taxon>
        <taxon>Pterygota</taxon>
        <taxon>Neoptera</taxon>
        <taxon>Paraneoptera</taxon>
        <taxon>Hemiptera</taxon>
        <taxon>Sternorrhyncha</taxon>
        <taxon>Psylloidea</taxon>
        <taxon>Psyllidae</taxon>
        <taxon>Psyllinae</taxon>
        <taxon>Cacopsylla</taxon>
    </lineage>
</organism>